<reference evidence="3 4" key="1">
    <citation type="submission" date="2020-01" db="EMBL/GenBank/DDBJ databases">
        <title>Complete Genome Sequence of Pseudomonas putida Strain TS312, Harboring the HdtS type N-acyl-homoserine Lactone Synthase, Isolated from a Paper Mill.</title>
        <authorList>
            <person name="Hosoe A."/>
            <person name="Suenaga T."/>
            <person name="Sugi T."/>
            <person name="Izumi T."/>
            <person name="Nagai N."/>
            <person name="Terada A."/>
        </authorList>
    </citation>
    <scope>NUCLEOTIDE SEQUENCE [LARGE SCALE GENOMIC DNA]</scope>
    <source>
        <strain evidence="3 4">TS312</strain>
    </source>
</reference>
<feature type="compositionally biased region" description="Low complexity" evidence="1">
    <location>
        <begin position="100"/>
        <end position="121"/>
    </location>
</feature>
<evidence type="ECO:0000256" key="1">
    <source>
        <dbReference type="SAM" id="MobiDB-lite"/>
    </source>
</evidence>
<name>A0A7U6M430_PSEPU</name>
<feature type="region of interest" description="Disordered" evidence="1">
    <location>
        <begin position="100"/>
        <end position="129"/>
    </location>
</feature>
<dbReference type="Pfam" id="PF05488">
    <property type="entry name" value="PAAR_motif"/>
    <property type="match status" value="1"/>
</dbReference>
<feature type="domain" description="Bacterial toxin 44" evidence="2">
    <location>
        <begin position="209"/>
        <end position="321"/>
    </location>
</feature>
<sequence length="354" mass="38468">MTRVSIHGKGQALDGDLTTTGAVCIASSTHYRANNQRALRLGDITTECPNCKRPGVIVEGVPFFNIEGKPAVVDGALVKCGCPEGSNRVVAMGGRGLAASPSAAQQTSQAATSGQAGSTSPLKASLSEAKPQPVICKHPDMMEQVASYIAGEMNRNITHPSVLKMRKLTSFDATEEHAKFQKLPWYARLLPPDFQAMMVGNTAAAMALWTERVGQNRPWDHKVAIAHRFGRVWHKHGEVDYYYDIWSNIHYGYVGRAGGLSESVLLDGAGLEQIASDSIRKVQDWDEQDGPRRYADIDGMRAWDDIGDRVSISIGIKLYTQHPNGGITAKVLMEEVLALPLSSWGGSVRDHVCN</sequence>
<dbReference type="Pfam" id="PF15607">
    <property type="entry name" value="Ntox44"/>
    <property type="match status" value="1"/>
</dbReference>
<dbReference type="RefSeq" id="WP_027614985.1">
    <property type="nucleotide sequence ID" value="NZ_AP022324.1"/>
</dbReference>
<proteinExistence type="predicted"/>
<organism evidence="3 4">
    <name type="scientific">Pseudomonas putida</name>
    <name type="common">Arthrobacter siderocapsulatus</name>
    <dbReference type="NCBI Taxonomy" id="303"/>
    <lineage>
        <taxon>Bacteria</taxon>
        <taxon>Pseudomonadati</taxon>
        <taxon>Pseudomonadota</taxon>
        <taxon>Gammaproteobacteria</taxon>
        <taxon>Pseudomonadales</taxon>
        <taxon>Pseudomonadaceae</taxon>
        <taxon>Pseudomonas</taxon>
    </lineage>
</organism>
<dbReference type="AlphaFoldDB" id="A0A7U6M430"/>
<protein>
    <recommendedName>
        <fullName evidence="2">Bacterial toxin 44 domain-containing protein</fullName>
    </recommendedName>
</protein>
<dbReference type="CDD" id="cd14744">
    <property type="entry name" value="PAAR_CT_2"/>
    <property type="match status" value="1"/>
</dbReference>
<dbReference type="EMBL" id="AP022324">
    <property type="protein sequence ID" value="BBU45575.1"/>
    <property type="molecule type" value="Genomic_DNA"/>
</dbReference>
<dbReference type="Gene3D" id="2.60.200.60">
    <property type="match status" value="1"/>
</dbReference>
<gene>
    <name evidence="3" type="ORF">PPTS312_34900</name>
</gene>
<evidence type="ECO:0000313" key="4">
    <source>
        <dbReference type="Proteomes" id="UP000464661"/>
    </source>
</evidence>
<dbReference type="InterPro" id="IPR028946">
    <property type="entry name" value="Ntox44"/>
</dbReference>
<dbReference type="Proteomes" id="UP000464661">
    <property type="component" value="Chromosome"/>
</dbReference>
<evidence type="ECO:0000313" key="3">
    <source>
        <dbReference type="EMBL" id="BBU45575.1"/>
    </source>
</evidence>
<evidence type="ECO:0000259" key="2">
    <source>
        <dbReference type="Pfam" id="PF15607"/>
    </source>
</evidence>
<accession>A0A7U6M430</accession>
<dbReference type="InterPro" id="IPR008727">
    <property type="entry name" value="PAAR_motif"/>
</dbReference>